<keyword evidence="4 7" id="KW-0812">Transmembrane</keyword>
<dbReference type="RefSeq" id="WP_118261492.1">
    <property type="nucleotide sequence ID" value="NZ_CABJDM010000011.1"/>
</dbReference>
<accession>A0A415QHG5</accession>
<sequence length="1221" mass="136374">MEKNRDYDIGWGSNVIKKMFRIMKGFICFLILGLSTVSASTFSQVRVSIDMKNATLKEVFKEITKVTGYEFVYSNNEVESVGKISLHVENKDLRDVLAECLKGTQLWYMIENQLVVVSPKLTNPKVVQDNKSTIVSGKVMDQDKNPLPGVTILLKGTTTGVVTNVDGVFFIMVPDTTANVEFIISFVGMKTKTVNLKNRPKTGDWVITMEEDLLEMEEVVVTTGYQNLKKSQIAGSVSVVKAEKVKIGGVPSIENMLQGQITGMNVIINSGDPGASAKIRIRGTSSILGNRAPLWVLDGVILTEDDMGEISTTDLNGDDAAYLVGNAISGINPNDIESITVLKDASATAIYGVQAANGVIVVTTKQGQTGPPKLSYSGSYAINQRMAYSDLERMNATERLQLSKEIIEDNSYYSSMPVDYGYEGLYIDWLARKITYDEFAEGVQKLADMNTDWYDILFRNSFTHAHSLSLSGGKEGTRYYASLGYDDTQSTAIKNYSRRFTATAKVNSWLLKDKLYMNFQVNASTKNTLGFHSSVNPNTYAYNTSRAIPCYNDDGSLFFYDMYKSTYSSYGNVVYYNILNEMGETGQSGRVNQLSSQLNLEWNIWRGIKYKLQLSYQNSHSMKKSWATEDSYYVTNIRGYDLDFYETYVPPTEDDKSKAEIKDGSQIPSGGIYAKNTSQTDTYTVQNSIEFNHVFKEDHVVNLMAVSEIRQIKTDGLSATYYGWLPERGETFSPAITTGYTNLLATGALNPTLDKSTKNYVSWIFTGSYSYRDKLLLNGNVRMDGSNQFGSNPKYRFLPIWSISGKYTLSKENFLKDSDIISYLAFRASYGIQGNVDGGTSPDLVLKIGSQNSITGHNESTVAYLPNPDLRWEKTESFNLGIDLALFSDRISVVADVYKKRGTDMIMNKNVSQSNGVQTVKINAGKVDNSGVEVGFRFVPFRTKDWDTALEINYSYNRNKLIDANEALVTNEDKLAGNGQVVGEALGTLYSYDYVGLDPESGYPVFRDMYGETTHENDNGKIIPNYTLWSDEVNLVKSGVMTAPSQGGINLSVGWKGLRLSGSFTYQFGGVNRLSGIYGSNSNRVYDPMSNVSKEYTKRWRKSGDEAKTDIPVLYNSRVFNKLSLRTYMTGKTETKGTTMYDKSNVRVAKTDFLKMRSLSLNYVIPTKFISKWRLDQCTIGLQATNLFTWADKRWEGSDPEAAFATSPLTRTYTLNLNITF</sequence>
<comment type="caution">
    <text evidence="10">The sequence shown here is derived from an EMBL/GenBank/DDBJ whole genome shotgun (WGS) entry which is preliminary data.</text>
</comment>
<evidence type="ECO:0000256" key="2">
    <source>
        <dbReference type="ARBA" id="ARBA00022448"/>
    </source>
</evidence>
<keyword evidence="6 7" id="KW-0998">Cell outer membrane</keyword>
<evidence type="ECO:0000256" key="5">
    <source>
        <dbReference type="ARBA" id="ARBA00023136"/>
    </source>
</evidence>
<dbReference type="InterPro" id="IPR023996">
    <property type="entry name" value="TonB-dep_OMP_SusC/RagA"/>
</dbReference>
<dbReference type="InterPro" id="IPR008969">
    <property type="entry name" value="CarboxyPept-like_regulatory"/>
</dbReference>
<dbReference type="SUPFAM" id="SSF49464">
    <property type="entry name" value="Carboxypeptidase regulatory domain-like"/>
    <property type="match status" value="1"/>
</dbReference>
<organism evidence="10 12">
    <name type="scientific">Butyricimonas virosa</name>
    <dbReference type="NCBI Taxonomy" id="544645"/>
    <lineage>
        <taxon>Bacteria</taxon>
        <taxon>Pseudomonadati</taxon>
        <taxon>Bacteroidota</taxon>
        <taxon>Bacteroidia</taxon>
        <taxon>Bacteroidales</taxon>
        <taxon>Odoribacteraceae</taxon>
        <taxon>Butyricimonas</taxon>
    </lineage>
</organism>
<dbReference type="InterPro" id="IPR012910">
    <property type="entry name" value="Plug_dom"/>
</dbReference>
<keyword evidence="2 7" id="KW-0813">Transport</keyword>
<gene>
    <name evidence="9" type="ORF">DWW18_19000</name>
    <name evidence="10" type="ORF">DWZ68_10460</name>
</gene>
<evidence type="ECO:0000256" key="6">
    <source>
        <dbReference type="ARBA" id="ARBA00023237"/>
    </source>
</evidence>
<dbReference type="Pfam" id="PF13715">
    <property type="entry name" value="CarbopepD_reg_2"/>
    <property type="match status" value="1"/>
</dbReference>
<dbReference type="Gene3D" id="2.170.130.10">
    <property type="entry name" value="TonB-dependent receptor, plug domain"/>
    <property type="match status" value="1"/>
</dbReference>
<dbReference type="EMBL" id="QRZA01000041">
    <property type="protein sequence ID" value="RGV31041.1"/>
    <property type="molecule type" value="Genomic_DNA"/>
</dbReference>
<evidence type="ECO:0000256" key="7">
    <source>
        <dbReference type="PROSITE-ProRule" id="PRU01360"/>
    </source>
</evidence>
<dbReference type="InterPro" id="IPR036942">
    <property type="entry name" value="Beta-barrel_TonB_sf"/>
</dbReference>
<evidence type="ECO:0000313" key="11">
    <source>
        <dbReference type="Proteomes" id="UP000283589"/>
    </source>
</evidence>
<dbReference type="Gene3D" id="2.40.170.20">
    <property type="entry name" value="TonB-dependent receptor, beta-barrel domain"/>
    <property type="match status" value="1"/>
</dbReference>
<proteinExistence type="inferred from homology"/>
<feature type="domain" description="TonB-dependent receptor plug" evidence="8">
    <location>
        <begin position="230"/>
        <end position="359"/>
    </location>
</feature>
<dbReference type="NCBIfam" id="TIGR04057">
    <property type="entry name" value="SusC_RagA_signa"/>
    <property type="match status" value="1"/>
</dbReference>
<dbReference type="Pfam" id="PF07715">
    <property type="entry name" value="Plug"/>
    <property type="match status" value="1"/>
</dbReference>
<dbReference type="Proteomes" id="UP000286038">
    <property type="component" value="Unassembled WGS sequence"/>
</dbReference>
<protein>
    <submittedName>
        <fullName evidence="10">SusC/RagA family TonB-linked outer membrane protein</fullName>
    </submittedName>
</protein>
<evidence type="ECO:0000259" key="8">
    <source>
        <dbReference type="Pfam" id="PF07715"/>
    </source>
</evidence>
<dbReference type="SUPFAM" id="SSF56935">
    <property type="entry name" value="Porins"/>
    <property type="match status" value="1"/>
</dbReference>
<keyword evidence="3 7" id="KW-1134">Transmembrane beta strand</keyword>
<comment type="similarity">
    <text evidence="7">Belongs to the TonB-dependent receptor family.</text>
</comment>
<dbReference type="InterPro" id="IPR023997">
    <property type="entry name" value="TonB-dep_OMP_SusC/RagA_CS"/>
</dbReference>
<evidence type="ECO:0000256" key="3">
    <source>
        <dbReference type="ARBA" id="ARBA00022452"/>
    </source>
</evidence>
<keyword evidence="5 7" id="KW-0472">Membrane</keyword>
<dbReference type="GO" id="GO:0009279">
    <property type="term" value="C:cell outer membrane"/>
    <property type="evidence" value="ECO:0007669"/>
    <property type="project" value="UniProtKB-SubCell"/>
</dbReference>
<dbReference type="AlphaFoldDB" id="A0A415QHG5"/>
<evidence type="ECO:0000256" key="4">
    <source>
        <dbReference type="ARBA" id="ARBA00022692"/>
    </source>
</evidence>
<dbReference type="EMBL" id="QRPV01000011">
    <property type="protein sequence ID" value="RHM42686.1"/>
    <property type="molecule type" value="Genomic_DNA"/>
</dbReference>
<dbReference type="NCBIfam" id="TIGR04056">
    <property type="entry name" value="OMP_RagA_SusC"/>
    <property type="match status" value="1"/>
</dbReference>
<evidence type="ECO:0000313" key="9">
    <source>
        <dbReference type="EMBL" id="RGV31041.1"/>
    </source>
</evidence>
<evidence type="ECO:0000256" key="1">
    <source>
        <dbReference type="ARBA" id="ARBA00004571"/>
    </source>
</evidence>
<dbReference type="Gene3D" id="2.60.40.1120">
    <property type="entry name" value="Carboxypeptidase-like, regulatory domain"/>
    <property type="match status" value="1"/>
</dbReference>
<name>A0A415QHG5_9BACT</name>
<dbReference type="InterPro" id="IPR039426">
    <property type="entry name" value="TonB-dep_rcpt-like"/>
</dbReference>
<dbReference type="PROSITE" id="PS52016">
    <property type="entry name" value="TONB_DEPENDENT_REC_3"/>
    <property type="match status" value="1"/>
</dbReference>
<comment type="subcellular location">
    <subcellularLocation>
        <location evidence="1 7">Cell outer membrane</location>
        <topology evidence="1 7">Multi-pass membrane protein</topology>
    </subcellularLocation>
</comment>
<reference evidence="11 12" key="1">
    <citation type="submission" date="2018-08" db="EMBL/GenBank/DDBJ databases">
        <title>A genome reference for cultivated species of the human gut microbiota.</title>
        <authorList>
            <person name="Zou Y."/>
            <person name="Xue W."/>
            <person name="Luo G."/>
        </authorList>
    </citation>
    <scope>NUCLEOTIDE SEQUENCE [LARGE SCALE GENOMIC DNA]</scope>
    <source>
        <strain evidence="9 11">AF14-49</strain>
        <strain evidence="10 12">AF34-33</strain>
    </source>
</reference>
<dbReference type="InterPro" id="IPR037066">
    <property type="entry name" value="Plug_dom_sf"/>
</dbReference>
<evidence type="ECO:0000313" key="12">
    <source>
        <dbReference type="Proteomes" id="UP000286038"/>
    </source>
</evidence>
<evidence type="ECO:0000313" key="10">
    <source>
        <dbReference type="EMBL" id="RHM42686.1"/>
    </source>
</evidence>
<dbReference type="Proteomes" id="UP000283589">
    <property type="component" value="Unassembled WGS sequence"/>
</dbReference>